<reference evidence="5 6" key="1">
    <citation type="journal article" date="2009" name="Stand. Genomic Sci.">
        <title>Complete genome sequence of Stackebrandtia nassauensis type strain (LLR-40K-21).</title>
        <authorList>
            <person name="Munk C."/>
            <person name="Lapidus A."/>
            <person name="Copeland A."/>
            <person name="Jando M."/>
            <person name="Mayilraj S."/>
            <person name="Glavina Del Rio T."/>
            <person name="Nolan M."/>
            <person name="Chen F."/>
            <person name="Lucas S."/>
            <person name="Tice H."/>
            <person name="Cheng J.F."/>
            <person name="Han C."/>
            <person name="Detter J.C."/>
            <person name="Bruce D."/>
            <person name="Goodwin L."/>
            <person name="Chain P."/>
            <person name="Pitluck S."/>
            <person name="Goker M."/>
            <person name="Ovchinikova G."/>
            <person name="Pati A."/>
            <person name="Ivanova N."/>
            <person name="Mavromatis K."/>
            <person name="Chen A."/>
            <person name="Palaniappan K."/>
            <person name="Land M."/>
            <person name="Hauser L."/>
            <person name="Chang Y.J."/>
            <person name="Jeffries C.D."/>
            <person name="Bristow J."/>
            <person name="Eisen J.A."/>
            <person name="Markowitz V."/>
            <person name="Hugenholtz P."/>
            <person name="Kyrpides N.C."/>
            <person name="Klenk H.P."/>
        </authorList>
    </citation>
    <scope>NUCLEOTIDE SEQUENCE [LARGE SCALE GENOMIC DNA]</scope>
    <source>
        <strain evidence="6">DSM 44728 / CIP 108903 / NRRL B-16338 / NBRC 102104 / LLR-40K-21</strain>
    </source>
</reference>
<dbReference type="Pfam" id="PF07729">
    <property type="entry name" value="FCD"/>
    <property type="match status" value="1"/>
</dbReference>
<evidence type="ECO:0000313" key="6">
    <source>
        <dbReference type="Proteomes" id="UP000000844"/>
    </source>
</evidence>
<dbReference type="AlphaFoldDB" id="D3Q1E6"/>
<dbReference type="InterPro" id="IPR036388">
    <property type="entry name" value="WH-like_DNA-bd_sf"/>
</dbReference>
<dbReference type="Pfam" id="PF00392">
    <property type="entry name" value="GntR"/>
    <property type="match status" value="1"/>
</dbReference>
<dbReference type="eggNOG" id="COG2186">
    <property type="taxonomic scope" value="Bacteria"/>
</dbReference>
<dbReference type="STRING" id="446470.Snas_6102"/>
<dbReference type="EMBL" id="CP001778">
    <property type="protein sequence ID" value="ADD45726.1"/>
    <property type="molecule type" value="Genomic_DNA"/>
</dbReference>
<dbReference type="CDD" id="cd07377">
    <property type="entry name" value="WHTH_GntR"/>
    <property type="match status" value="1"/>
</dbReference>
<dbReference type="SMART" id="SM00345">
    <property type="entry name" value="HTH_GNTR"/>
    <property type="match status" value="1"/>
</dbReference>
<feature type="domain" description="HTH gntR-type" evidence="4">
    <location>
        <begin position="12"/>
        <end position="80"/>
    </location>
</feature>
<keyword evidence="3" id="KW-0804">Transcription</keyword>
<proteinExistence type="predicted"/>
<dbReference type="KEGG" id="sna:Snas_6102"/>
<organism evidence="5 6">
    <name type="scientific">Stackebrandtia nassauensis (strain DSM 44728 / CIP 108903 / NRRL B-16338 / NBRC 102104 / LLR-40K-21)</name>
    <dbReference type="NCBI Taxonomy" id="446470"/>
    <lineage>
        <taxon>Bacteria</taxon>
        <taxon>Bacillati</taxon>
        <taxon>Actinomycetota</taxon>
        <taxon>Actinomycetes</taxon>
        <taxon>Glycomycetales</taxon>
        <taxon>Glycomycetaceae</taxon>
        <taxon>Stackebrandtia</taxon>
    </lineage>
</organism>
<dbReference type="PANTHER" id="PTHR43537">
    <property type="entry name" value="TRANSCRIPTIONAL REGULATOR, GNTR FAMILY"/>
    <property type="match status" value="1"/>
</dbReference>
<evidence type="ECO:0000259" key="4">
    <source>
        <dbReference type="PROSITE" id="PS50949"/>
    </source>
</evidence>
<dbReference type="InterPro" id="IPR036390">
    <property type="entry name" value="WH_DNA-bd_sf"/>
</dbReference>
<dbReference type="GO" id="GO:0003677">
    <property type="term" value="F:DNA binding"/>
    <property type="evidence" value="ECO:0007669"/>
    <property type="project" value="UniProtKB-KW"/>
</dbReference>
<dbReference type="RefSeq" id="WP_013021297.1">
    <property type="nucleotide sequence ID" value="NC_013947.1"/>
</dbReference>
<keyword evidence="2" id="KW-0238">DNA-binding</keyword>
<dbReference type="GO" id="GO:0003700">
    <property type="term" value="F:DNA-binding transcription factor activity"/>
    <property type="evidence" value="ECO:0007669"/>
    <property type="project" value="InterPro"/>
</dbReference>
<name>D3Q1E6_STANL</name>
<gene>
    <name evidence="5" type="ordered locus">Snas_6102</name>
</gene>
<dbReference type="PANTHER" id="PTHR43537:SF5">
    <property type="entry name" value="UXU OPERON TRANSCRIPTIONAL REGULATOR"/>
    <property type="match status" value="1"/>
</dbReference>
<dbReference type="SMART" id="SM00895">
    <property type="entry name" value="FCD"/>
    <property type="match status" value="1"/>
</dbReference>
<dbReference type="Proteomes" id="UP000000844">
    <property type="component" value="Chromosome"/>
</dbReference>
<protein>
    <submittedName>
        <fullName evidence="5">GntR domain protein</fullName>
    </submittedName>
</protein>
<evidence type="ECO:0000256" key="3">
    <source>
        <dbReference type="ARBA" id="ARBA00023163"/>
    </source>
</evidence>
<keyword evidence="6" id="KW-1185">Reference proteome</keyword>
<dbReference type="SUPFAM" id="SSF46785">
    <property type="entry name" value="Winged helix' DNA-binding domain"/>
    <property type="match status" value="1"/>
</dbReference>
<sequence>MGTVDSTLTGARANQRALQESIKRLIVERGLTAGSPMPPERELIEELAVSRHPLREAMKALEALGIVDIRHGHGTYVGSVSLSGFEAGLTFHSALSARGDLGAIRDLLEVRQVLETGLAPRVLAAYDDIDVAGLTEAVETMEAAAANDRYEPDADWRFHETIYKPLGNKLVLDLLQVFWRVFRSLDAQLPSDEYTPAVNASWHRAILDALIRRDEPGLIAAIDDHFRGIRARVSG</sequence>
<dbReference type="InterPro" id="IPR000524">
    <property type="entry name" value="Tscrpt_reg_HTH_GntR"/>
</dbReference>
<dbReference type="PROSITE" id="PS50949">
    <property type="entry name" value="HTH_GNTR"/>
    <property type="match status" value="1"/>
</dbReference>
<evidence type="ECO:0000313" key="5">
    <source>
        <dbReference type="EMBL" id="ADD45726.1"/>
    </source>
</evidence>
<evidence type="ECO:0000256" key="1">
    <source>
        <dbReference type="ARBA" id="ARBA00023015"/>
    </source>
</evidence>
<keyword evidence="1" id="KW-0805">Transcription regulation</keyword>
<dbReference type="HOGENOM" id="CLU_017584_9_3_11"/>
<dbReference type="Gene3D" id="1.10.10.10">
    <property type="entry name" value="Winged helix-like DNA-binding domain superfamily/Winged helix DNA-binding domain"/>
    <property type="match status" value="1"/>
</dbReference>
<dbReference type="SUPFAM" id="SSF48008">
    <property type="entry name" value="GntR ligand-binding domain-like"/>
    <property type="match status" value="1"/>
</dbReference>
<accession>D3Q1E6</accession>
<dbReference type="Gene3D" id="1.20.120.530">
    <property type="entry name" value="GntR ligand-binding domain-like"/>
    <property type="match status" value="1"/>
</dbReference>
<dbReference type="PRINTS" id="PR00035">
    <property type="entry name" value="HTHGNTR"/>
</dbReference>
<dbReference type="InterPro" id="IPR011711">
    <property type="entry name" value="GntR_C"/>
</dbReference>
<dbReference type="InterPro" id="IPR008920">
    <property type="entry name" value="TF_FadR/GntR_C"/>
</dbReference>
<evidence type="ECO:0000256" key="2">
    <source>
        <dbReference type="ARBA" id="ARBA00023125"/>
    </source>
</evidence>